<dbReference type="Proteomes" id="UP000250429">
    <property type="component" value="Unassembled WGS sequence"/>
</dbReference>
<accession>A0A173Y5F0</accession>
<evidence type="ECO:0000259" key="1">
    <source>
        <dbReference type="PROSITE" id="PS51746"/>
    </source>
</evidence>
<dbReference type="InterPro" id="IPR036457">
    <property type="entry name" value="PPM-type-like_dom_sf"/>
</dbReference>
<dbReference type="GO" id="GO:0004722">
    <property type="term" value="F:protein serine/threonine phosphatase activity"/>
    <property type="evidence" value="ECO:0007669"/>
    <property type="project" value="InterPro"/>
</dbReference>
<dbReference type="SMART" id="SM00332">
    <property type="entry name" value="PP2Cc"/>
    <property type="match status" value="1"/>
</dbReference>
<comment type="caution">
    <text evidence="2">The sequence shown here is derived from an EMBL/GenBank/DDBJ whole genome shotgun (WGS) entry which is preliminary data.</text>
</comment>
<dbReference type="RefSeq" id="WP_055189142.1">
    <property type="nucleotide sequence ID" value="NZ_PRLC01000004.1"/>
</dbReference>
<evidence type="ECO:0000313" key="2">
    <source>
        <dbReference type="EMBL" id="RAW62547.1"/>
    </source>
</evidence>
<dbReference type="PANTHER" id="PTHR47992">
    <property type="entry name" value="PROTEIN PHOSPHATASE"/>
    <property type="match status" value="1"/>
</dbReference>
<dbReference type="Pfam" id="PF00481">
    <property type="entry name" value="PP2C"/>
    <property type="match status" value="1"/>
</dbReference>
<dbReference type="AlphaFoldDB" id="A0A173Y5F0"/>
<gene>
    <name evidence="2" type="ORF">C4N23_03660</name>
</gene>
<dbReference type="PROSITE" id="PS51746">
    <property type="entry name" value="PPM_2"/>
    <property type="match status" value="1"/>
</dbReference>
<dbReference type="SMART" id="SM00331">
    <property type="entry name" value="PP2C_SIG"/>
    <property type="match status" value="1"/>
</dbReference>
<dbReference type="Gene3D" id="3.60.40.10">
    <property type="entry name" value="PPM-type phosphatase domain"/>
    <property type="match status" value="1"/>
</dbReference>
<organism evidence="2 3">
    <name type="scientific">Faecalibacterium hattorii</name>
    <dbReference type="NCBI Taxonomy" id="2935520"/>
    <lineage>
        <taxon>Bacteria</taxon>
        <taxon>Bacillati</taxon>
        <taxon>Bacillota</taxon>
        <taxon>Clostridia</taxon>
        <taxon>Eubacteriales</taxon>
        <taxon>Oscillospiraceae</taxon>
        <taxon>Faecalibacterium</taxon>
    </lineage>
</organism>
<proteinExistence type="predicted"/>
<dbReference type="EMBL" id="PRLC01000004">
    <property type="protein sequence ID" value="RAW62547.1"/>
    <property type="molecule type" value="Genomic_DNA"/>
</dbReference>
<sequence length="260" mass="28700">MECRLSAACLCNMGRVRGNNEDNFYFDGRTMPLDHTSLDKPLLQDVSTSPFAAFGVFDGMGGEENGEVASFVAAETFKDKCRWLREYVAPPQQFLAEASAAMNDAVAAEARKVPGRVGTTGVMLCFSEDEVYCGNVGDSRAYRFHKSALFQLSTDHNDAKFLRDHGVVGRKPRLTQYIGLDPEEMMIEPSYAKEKLQQGDRYLLCSDGLTDMLDNLTLCSILKNSATVQQGVEALMDAALERGGRDNITIILVEVEEVRA</sequence>
<evidence type="ECO:0000313" key="3">
    <source>
        <dbReference type="Proteomes" id="UP000250429"/>
    </source>
</evidence>
<reference evidence="2 3" key="1">
    <citation type="submission" date="2018-02" db="EMBL/GenBank/DDBJ databases">
        <title>Complete genome sequencing of Faecalibacterium prausnitzii strains isolated from the human gut.</title>
        <authorList>
            <person name="Fitzgerald B.C."/>
            <person name="Shkoporov A.N."/>
            <person name="Ross P.R."/>
            <person name="Hill C."/>
        </authorList>
    </citation>
    <scope>NUCLEOTIDE SEQUENCE [LARGE SCALE GENOMIC DNA]</scope>
    <source>
        <strain evidence="2 3">APC922/41-1</strain>
    </source>
</reference>
<dbReference type="InterPro" id="IPR015655">
    <property type="entry name" value="PP2C"/>
</dbReference>
<name>A0A173Y5F0_9FIRM</name>
<keyword evidence="3" id="KW-1185">Reference proteome</keyword>
<dbReference type="InterPro" id="IPR001932">
    <property type="entry name" value="PPM-type_phosphatase-like_dom"/>
</dbReference>
<dbReference type="SUPFAM" id="SSF81606">
    <property type="entry name" value="PP2C-like"/>
    <property type="match status" value="1"/>
</dbReference>
<feature type="domain" description="PPM-type phosphatase" evidence="1">
    <location>
        <begin position="4"/>
        <end position="255"/>
    </location>
</feature>
<dbReference type="OrthoDB" id="9801841at2"/>
<protein>
    <submittedName>
        <fullName evidence="2">Serine/threonine-protein phosphatase</fullName>
    </submittedName>
</protein>
<dbReference type="CDD" id="cd00143">
    <property type="entry name" value="PP2Cc"/>
    <property type="match status" value="1"/>
</dbReference>